<protein>
    <recommendedName>
        <fullName evidence="8 9">Ribosomal RNA-processing protein 8</fullName>
        <ecNumber evidence="9">2.1.1.-</ecNumber>
    </recommendedName>
</protein>
<evidence type="ECO:0000256" key="5">
    <source>
        <dbReference type="ARBA" id="ARBA00022679"/>
    </source>
</evidence>
<gene>
    <name evidence="11" type="ORF">IEO21_04553</name>
</gene>
<evidence type="ECO:0000313" key="11">
    <source>
        <dbReference type="EMBL" id="KAF9815553.1"/>
    </source>
</evidence>
<evidence type="ECO:0000313" key="12">
    <source>
        <dbReference type="Proteomes" id="UP000639403"/>
    </source>
</evidence>
<dbReference type="GO" id="GO:0016433">
    <property type="term" value="F:rRNA (adenine) methyltransferase activity"/>
    <property type="evidence" value="ECO:0007669"/>
    <property type="project" value="TreeGrafter"/>
</dbReference>
<reference evidence="11" key="1">
    <citation type="submission" date="2020-11" db="EMBL/GenBank/DDBJ databases">
        <authorList>
            <person name="Koelle M."/>
            <person name="Horta M.A.C."/>
            <person name="Nowrousian M."/>
            <person name="Ohm R.A."/>
            <person name="Benz P."/>
            <person name="Pilgard A."/>
        </authorList>
    </citation>
    <scope>NUCLEOTIDE SEQUENCE</scope>
    <source>
        <strain evidence="11">FPRL280</strain>
    </source>
</reference>
<dbReference type="Proteomes" id="UP000639403">
    <property type="component" value="Unassembled WGS sequence"/>
</dbReference>
<feature type="compositionally biased region" description="Basic residues" evidence="10">
    <location>
        <begin position="65"/>
        <end position="74"/>
    </location>
</feature>
<dbReference type="InterPro" id="IPR042036">
    <property type="entry name" value="RRP8_N"/>
</dbReference>
<dbReference type="InterPro" id="IPR029063">
    <property type="entry name" value="SAM-dependent_MTases_sf"/>
</dbReference>
<dbReference type="FunFam" id="1.10.10.2150:FF:000001">
    <property type="entry name" value="Ribosomal RNA-processing protein 8"/>
    <property type="match status" value="1"/>
</dbReference>
<evidence type="ECO:0000256" key="8">
    <source>
        <dbReference type="ARBA" id="ARBA00076672"/>
    </source>
</evidence>
<feature type="compositionally biased region" description="Low complexity" evidence="10">
    <location>
        <begin position="119"/>
        <end position="134"/>
    </location>
</feature>
<dbReference type="EMBL" id="JADOXO010000069">
    <property type="protein sequence ID" value="KAF9815553.1"/>
    <property type="molecule type" value="Genomic_DNA"/>
</dbReference>
<dbReference type="Pfam" id="PF05148">
    <property type="entry name" value="Methyltransf_8"/>
    <property type="match status" value="1"/>
</dbReference>
<organism evidence="11 12">
    <name type="scientific">Rhodonia placenta</name>
    <dbReference type="NCBI Taxonomy" id="104341"/>
    <lineage>
        <taxon>Eukaryota</taxon>
        <taxon>Fungi</taxon>
        <taxon>Dikarya</taxon>
        <taxon>Basidiomycota</taxon>
        <taxon>Agaricomycotina</taxon>
        <taxon>Agaricomycetes</taxon>
        <taxon>Polyporales</taxon>
        <taxon>Adustoporiaceae</taxon>
        <taxon>Rhodonia</taxon>
    </lineage>
</organism>
<evidence type="ECO:0000256" key="10">
    <source>
        <dbReference type="SAM" id="MobiDB-lite"/>
    </source>
</evidence>
<dbReference type="SUPFAM" id="SSF53335">
    <property type="entry name" value="S-adenosyl-L-methionine-dependent methyltransferases"/>
    <property type="match status" value="1"/>
</dbReference>
<keyword evidence="3 9" id="KW-0698">rRNA processing</keyword>
<evidence type="ECO:0000256" key="9">
    <source>
        <dbReference type="RuleBase" id="RU365074"/>
    </source>
</evidence>
<name>A0A8H7P3Z8_9APHY</name>
<evidence type="ECO:0000256" key="7">
    <source>
        <dbReference type="ARBA" id="ARBA00023242"/>
    </source>
</evidence>
<keyword evidence="5 9" id="KW-0808">Transferase</keyword>
<dbReference type="AlphaFoldDB" id="A0A8H7P3Z8"/>
<sequence length="385" mass="42646">MALFDVPGWGVPGAPVAEAQNSRKRKRPSAPNGDKVATATVNLEKLMRKLDPVGDTSRPVSTKNQRSKKAKARRTSPERPRKKEPPQKRTREETSSSPHDPPSRKKTKKNANAKGESQGPAASMSAKPSKGAPPKSKEGLTVLQAGMKNSLEGARFRWINELLYKSDSEHAHQMIRENPEVYQEYHTGFRHQVHSWPTNPVEHYISSLSSYPPRTVIADLGCGDAALARALLPKEMTVLSFDLVSDGAFVVEADICSHIPLPGSEDNTDADNVANEAHAGVADVVVCALSLMGTNWPKCIREAWRISKPDGELKIAEVASRFTDVDDFVNLVSSVGFRLKSKDDRNTHFTLFEFKKVARKAKSEKEWAQVMSRGDVLKPCEYKRR</sequence>
<feature type="region of interest" description="Disordered" evidence="10">
    <location>
        <begin position="1"/>
        <end position="137"/>
    </location>
</feature>
<dbReference type="GO" id="GO:0005730">
    <property type="term" value="C:nucleolus"/>
    <property type="evidence" value="ECO:0007669"/>
    <property type="project" value="UniProtKB-SubCell"/>
</dbReference>
<evidence type="ECO:0000256" key="6">
    <source>
        <dbReference type="ARBA" id="ARBA00022691"/>
    </source>
</evidence>
<reference evidence="11" key="2">
    <citation type="journal article" name="Front. Microbiol.">
        <title>Degradative Capacity of Two Strains of Rhodonia placenta: From Phenotype to Genotype.</title>
        <authorList>
            <person name="Kolle M."/>
            <person name="Horta M.A.C."/>
            <person name="Nowrousian M."/>
            <person name="Ohm R.A."/>
            <person name="Benz J.P."/>
            <person name="Pilgard A."/>
        </authorList>
    </citation>
    <scope>NUCLEOTIDE SEQUENCE</scope>
    <source>
        <strain evidence="11">FPRL280</strain>
    </source>
</reference>
<evidence type="ECO:0000256" key="3">
    <source>
        <dbReference type="ARBA" id="ARBA00022552"/>
    </source>
</evidence>
<dbReference type="Gene3D" id="3.40.50.150">
    <property type="entry name" value="Vaccinia Virus protein VP39"/>
    <property type="match status" value="1"/>
</dbReference>
<feature type="compositionally biased region" description="Basic and acidic residues" evidence="10">
    <location>
        <begin position="75"/>
        <end position="94"/>
    </location>
</feature>
<comment type="function">
    <text evidence="9">S-adenosyl-L-methionine-dependent methyltransferase that specifically methylates the N(1) position of adenine in helix 25.1 in 25S rRNA. Required both for ribosomal 40S and 60S subunits biogenesis. Required for efficient pre-rRNA cleavage at site A2.</text>
</comment>
<evidence type="ECO:0000256" key="2">
    <source>
        <dbReference type="ARBA" id="ARBA00006301"/>
    </source>
</evidence>
<dbReference type="PANTHER" id="PTHR12787">
    <property type="entry name" value="RIBOSOMAL RNA-PROCESSING PROTEIN 8"/>
    <property type="match status" value="1"/>
</dbReference>
<dbReference type="InterPro" id="IPR007823">
    <property type="entry name" value="RRP8"/>
</dbReference>
<comment type="caution">
    <text evidence="11">The sequence shown here is derived from an EMBL/GenBank/DDBJ whole genome shotgun (WGS) entry which is preliminary data.</text>
</comment>
<dbReference type="EC" id="2.1.1.-" evidence="9"/>
<proteinExistence type="inferred from homology"/>
<evidence type="ECO:0000256" key="1">
    <source>
        <dbReference type="ARBA" id="ARBA00004604"/>
    </source>
</evidence>
<dbReference type="Gene3D" id="1.10.10.2150">
    <property type="entry name" value="Ribosomal RNA-processing protein 8, N-terminal domain"/>
    <property type="match status" value="1"/>
</dbReference>
<comment type="subcellular location">
    <subcellularLocation>
        <location evidence="1 9">Nucleus</location>
        <location evidence="1 9">Nucleolus</location>
    </subcellularLocation>
</comment>
<keyword evidence="4 9" id="KW-0489">Methyltransferase</keyword>
<dbReference type="PANTHER" id="PTHR12787:SF0">
    <property type="entry name" value="RIBOSOMAL RNA-PROCESSING PROTEIN 8"/>
    <property type="match status" value="1"/>
</dbReference>
<comment type="similarity">
    <text evidence="2 9">Belongs to the methyltransferase superfamily. RRP8 family.</text>
</comment>
<dbReference type="GO" id="GO:0042273">
    <property type="term" value="P:ribosomal large subunit biogenesis"/>
    <property type="evidence" value="ECO:0007669"/>
    <property type="project" value="TreeGrafter"/>
</dbReference>
<evidence type="ECO:0000256" key="4">
    <source>
        <dbReference type="ARBA" id="ARBA00022603"/>
    </source>
</evidence>
<keyword evidence="7 9" id="KW-0539">Nucleus</keyword>
<keyword evidence="6 9" id="KW-0949">S-adenosyl-L-methionine</keyword>
<accession>A0A8H7P3Z8</accession>